<organism evidence="1 2">
    <name type="scientific">Amylibacter marinus</name>
    <dbReference type="NCBI Taxonomy" id="1475483"/>
    <lineage>
        <taxon>Bacteria</taxon>
        <taxon>Pseudomonadati</taxon>
        <taxon>Pseudomonadota</taxon>
        <taxon>Alphaproteobacteria</taxon>
        <taxon>Rhodobacterales</taxon>
        <taxon>Paracoccaceae</taxon>
        <taxon>Amylibacter</taxon>
    </lineage>
</organism>
<comment type="caution">
    <text evidence="1">The sequence shown here is derived from an EMBL/GenBank/DDBJ whole genome shotgun (WGS) entry which is preliminary data.</text>
</comment>
<proteinExistence type="predicted"/>
<dbReference type="EMBL" id="BSNN01000004">
    <property type="protein sequence ID" value="GLQ35574.1"/>
    <property type="molecule type" value="Genomic_DNA"/>
</dbReference>
<name>A0ABQ5VW88_9RHOB</name>
<gene>
    <name evidence="1" type="ORF">GCM10007939_18570</name>
</gene>
<evidence type="ECO:0008006" key="3">
    <source>
        <dbReference type="Google" id="ProtNLM"/>
    </source>
</evidence>
<accession>A0ABQ5VW88</accession>
<sequence length="139" mass="15046">MSASLFLFACAETPSEPKKDVDAAFWESSKQCGGDEVYTVATFMASTIDKDKGFGGGNKLLGATTDGRIVTIKLQVSDTFKNAPPVKGRDGVAQLRDVVLKKSCKEPVFKRFLSLGGEFHMDLILKSGKSYRSAVIKNC</sequence>
<evidence type="ECO:0000313" key="2">
    <source>
        <dbReference type="Proteomes" id="UP001156694"/>
    </source>
</evidence>
<evidence type="ECO:0000313" key="1">
    <source>
        <dbReference type="EMBL" id="GLQ35574.1"/>
    </source>
</evidence>
<keyword evidence="2" id="KW-1185">Reference proteome</keyword>
<protein>
    <recommendedName>
        <fullName evidence="3">Lipoprotein</fullName>
    </recommendedName>
</protein>
<reference evidence="2" key="1">
    <citation type="journal article" date="2019" name="Int. J. Syst. Evol. Microbiol.">
        <title>The Global Catalogue of Microorganisms (GCM) 10K type strain sequencing project: providing services to taxonomists for standard genome sequencing and annotation.</title>
        <authorList>
            <consortium name="The Broad Institute Genomics Platform"/>
            <consortium name="The Broad Institute Genome Sequencing Center for Infectious Disease"/>
            <person name="Wu L."/>
            <person name="Ma J."/>
        </authorList>
    </citation>
    <scope>NUCLEOTIDE SEQUENCE [LARGE SCALE GENOMIC DNA]</scope>
    <source>
        <strain evidence="2">NBRC 110140</strain>
    </source>
</reference>
<dbReference type="Proteomes" id="UP001156694">
    <property type="component" value="Unassembled WGS sequence"/>
</dbReference>